<dbReference type="PANTHER" id="PTHR35147">
    <property type="entry name" value="CHEMORECEPTOR GLUTAMINE DEAMIDASE CHED-RELATED"/>
    <property type="match status" value="1"/>
</dbReference>
<dbReference type="PANTHER" id="PTHR35147:SF3">
    <property type="entry name" value="CHEMORECEPTOR GLUTAMINE DEAMIDASE CHED 1-RELATED"/>
    <property type="match status" value="1"/>
</dbReference>
<dbReference type="HAMAP" id="MF_01440">
    <property type="entry name" value="CheD"/>
    <property type="match status" value="1"/>
</dbReference>
<dbReference type="CDD" id="cd17541">
    <property type="entry name" value="REC_CheB-like"/>
    <property type="match status" value="1"/>
</dbReference>
<reference evidence="4" key="1">
    <citation type="submission" date="2018-06" db="EMBL/GenBank/DDBJ databases">
        <authorList>
            <person name="Zhirakovskaya E."/>
        </authorList>
    </citation>
    <scope>NUCLEOTIDE SEQUENCE</scope>
</reference>
<dbReference type="InterPro" id="IPR005659">
    <property type="entry name" value="Chemorcpt_Glu_NH3ase_CheD"/>
</dbReference>
<protein>
    <submittedName>
        <fullName evidence="4">Chemotaxis protein CheD</fullName>
    </submittedName>
</protein>
<name>A0A3B1BZE4_9ZZZZ</name>
<dbReference type="InterPro" id="IPR011324">
    <property type="entry name" value="Cytotoxic_necrot_fac-like_cat"/>
</dbReference>
<organism evidence="4">
    <name type="scientific">hydrothermal vent metagenome</name>
    <dbReference type="NCBI Taxonomy" id="652676"/>
    <lineage>
        <taxon>unclassified sequences</taxon>
        <taxon>metagenomes</taxon>
        <taxon>ecological metagenomes</taxon>
    </lineage>
</organism>
<dbReference type="Gene3D" id="3.40.50.2300">
    <property type="match status" value="1"/>
</dbReference>
<evidence type="ECO:0000256" key="1">
    <source>
        <dbReference type="ARBA" id="ARBA00022500"/>
    </source>
</evidence>
<accession>A0A3B1BZE4</accession>
<evidence type="ECO:0000259" key="3">
    <source>
        <dbReference type="PROSITE" id="PS50110"/>
    </source>
</evidence>
<dbReference type="InterPro" id="IPR011006">
    <property type="entry name" value="CheY-like_superfamily"/>
</dbReference>
<dbReference type="GO" id="GO:0050568">
    <property type="term" value="F:protein-glutamine glutaminase activity"/>
    <property type="evidence" value="ECO:0007669"/>
    <property type="project" value="InterPro"/>
</dbReference>
<dbReference type="Gene3D" id="3.30.1330.200">
    <property type="match status" value="1"/>
</dbReference>
<dbReference type="InterPro" id="IPR001789">
    <property type="entry name" value="Sig_transdc_resp-reg_receiver"/>
</dbReference>
<feature type="domain" description="Response regulatory" evidence="3">
    <location>
        <begin position="171"/>
        <end position="288"/>
    </location>
</feature>
<evidence type="ECO:0000313" key="4">
    <source>
        <dbReference type="EMBL" id="VAX23339.1"/>
    </source>
</evidence>
<dbReference type="AlphaFoldDB" id="A0A3B1BZE4"/>
<keyword evidence="1" id="KW-0145">Chemotaxis</keyword>
<dbReference type="Pfam" id="PF03975">
    <property type="entry name" value="CheD"/>
    <property type="match status" value="1"/>
</dbReference>
<gene>
    <name evidence="4" type="ORF">MNBD_NITROSPINAE04-2069</name>
</gene>
<sequence>MEMKKIFVLPGEIAITKQSAEISTLLGSCVAICLYNKKLKFGGMNHFMLSTGDNKSMAGKYGDYSTRKLIDSMLRVDANVNNLEASVYGGGAVVGHLSSGFNIGEKNIKIAVDILRERRIKIKTQKTGGDSGMKVYFNNHTGEIEVRMILKSELTLQLEAKKKDLAGRKIRVLIVDDSATVRKILHKAFDLDDEIHVVGEAEDAYDARSKILELDPDVITLDIIMPKMDGVSFLKKLMVHMPKPVIIVSSVAQKGSKMRLRANDIGAVDILDKEDLKLYQGLDTVRRILTAKVKIAATTHVKKRQAREVANI</sequence>
<dbReference type="SUPFAM" id="SSF64438">
    <property type="entry name" value="CNF1/YfiH-like putative cysteine hydrolases"/>
    <property type="match status" value="1"/>
</dbReference>
<dbReference type="GO" id="GO:0000160">
    <property type="term" value="P:phosphorelay signal transduction system"/>
    <property type="evidence" value="ECO:0007669"/>
    <property type="project" value="InterPro"/>
</dbReference>
<dbReference type="InterPro" id="IPR038592">
    <property type="entry name" value="CheD-like_sf"/>
</dbReference>
<dbReference type="PROSITE" id="PS50110">
    <property type="entry name" value="RESPONSE_REGULATORY"/>
    <property type="match status" value="1"/>
</dbReference>
<dbReference type="SUPFAM" id="SSF52172">
    <property type="entry name" value="CheY-like"/>
    <property type="match status" value="1"/>
</dbReference>
<dbReference type="SMART" id="SM00448">
    <property type="entry name" value="REC"/>
    <property type="match status" value="1"/>
</dbReference>
<proteinExistence type="inferred from homology"/>
<evidence type="ECO:0000256" key="2">
    <source>
        <dbReference type="ARBA" id="ARBA00022801"/>
    </source>
</evidence>
<dbReference type="Pfam" id="PF00072">
    <property type="entry name" value="Response_reg"/>
    <property type="match status" value="1"/>
</dbReference>
<keyword evidence="2" id="KW-0378">Hydrolase</keyword>
<dbReference type="GO" id="GO:0006935">
    <property type="term" value="P:chemotaxis"/>
    <property type="evidence" value="ECO:0007669"/>
    <property type="project" value="UniProtKB-KW"/>
</dbReference>
<dbReference type="EMBL" id="UOGA01000244">
    <property type="protein sequence ID" value="VAX23339.1"/>
    <property type="molecule type" value="Genomic_DNA"/>
</dbReference>
<dbReference type="CDD" id="cd16352">
    <property type="entry name" value="CheD"/>
    <property type="match status" value="1"/>
</dbReference>